<proteinExistence type="predicted"/>
<reference evidence="1" key="1">
    <citation type="submission" date="2018-10" db="EMBL/GenBank/DDBJ databases">
        <authorList>
            <person name="Plewniak F."/>
        </authorList>
    </citation>
    <scope>NUCLEOTIDE SEQUENCE</scope>
</reference>
<accession>A0A3P3ZQS0</accession>
<organism evidence="1">
    <name type="scientific">mine drainage metagenome</name>
    <dbReference type="NCBI Taxonomy" id="410659"/>
    <lineage>
        <taxon>unclassified sequences</taxon>
        <taxon>metagenomes</taxon>
        <taxon>ecological metagenomes</taxon>
    </lineage>
</organism>
<evidence type="ECO:0000313" key="1">
    <source>
        <dbReference type="EMBL" id="VAY89062.1"/>
    </source>
</evidence>
<evidence type="ECO:0008006" key="2">
    <source>
        <dbReference type="Google" id="ProtNLM"/>
    </source>
</evidence>
<protein>
    <recommendedName>
        <fullName evidence="2">DUF2844 domain-containing protein</fullName>
    </recommendedName>
</protein>
<name>A0A3P3ZQS0_9ZZZZ</name>
<dbReference type="InterPro" id="IPR021267">
    <property type="entry name" value="DUF2844"/>
</dbReference>
<dbReference type="EMBL" id="UOYP01000451">
    <property type="protein sequence ID" value="VAY89062.1"/>
    <property type="molecule type" value="Genomic_DNA"/>
</dbReference>
<sequence length="159" mass="16783">MVRVLWSLGVLGLMVSLKGWAALGGNDLQVPQEGFPLTSYVPAHAASASPPGGIRQQSVETLQHVIVTEYSSHGTVFALTWSGPTLPDSNIFLGSYFPQYQQSLQNLHLRPGSYRTPIALHTPALVVHASGHMGAYQGSAYAPALLPAGLDLSLLGVAP</sequence>
<dbReference type="AlphaFoldDB" id="A0A3P3ZQS0"/>
<gene>
    <name evidence="1" type="ORF">CARN8_5040001</name>
</gene>
<dbReference type="Pfam" id="PF11005">
    <property type="entry name" value="DUF2844"/>
    <property type="match status" value="1"/>
</dbReference>